<dbReference type="EMBL" id="LT840184">
    <property type="protein sequence ID" value="SMF84541.1"/>
    <property type="molecule type" value="Genomic_DNA"/>
</dbReference>
<evidence type="ECO:0000313" key="1">
    <source>
        <dbReference type="EMBL" id="SMF84541.1"/>
    </source>
</evidence>
<evidence type="ECO:0000313" key="2">
    <source>
        <dbReference type="Proteomes" id="UP000192940"/>
    </source>
</evidence>
<dbReference type="STRING" id="1313296.SAMN05661091_2646"/>
<accession>A0A1X7HEH1</accession>
<reference evidence="1 2" key="1">
    <citation type="submission" date="2017-04" db="EMBL/GenBank/DDBJ databases">
        <authorList>
            <person name="Afonso C.L."/>
            <person name="Miller P.J."/>
            <person name="Scott M.A."/>
            <person name="Spackman E."/>
            <person name="Goraichik I."/>
            <person name="Dimitrov K.M."/>
            <person name="Suarez D.L."/>
            <person name="Swayne D.E."/>
        </authorList>
    </citation>
    <scope>NUCLEOTIDE SEQUENCE [LARGE SCALE GENOMIC DNA]</scope>
    <source>
        <strain evidence="1 2">N3/975</strain>
    </source>
</reference>
<keyword evidence="2" id="KW-1185">Reference proteome</keyword>
<proteinExistence type="predicted"/>
<dbReference type="AlphaFoldDB" id="A0A1X7HEH1"/>
<protein>
    <submittedName>
        <fullName evidence="1">Uncharacterized protein</fullName>
    </submittedName>
</protein>
<name>A0A1X7HEH1_9BACL</name>
<gene>
    <name evidence="1" type="ORF">SAMN05661091_2646</name>
</gene>
<sequence>MVALGVTPKLPFYFLVYVCFLQQIKGKGKPTDLQAYFC</sequence>
<dbReference type="Proteomes" id="UP000192940">
    <property type="component" value="Chromosome I"/>
</dbReference>
<organism evidence="1 2">
    <name type="scientific">Paenibacillus uliginis N3/975</name>
    <dbReference type="NCBI Taxonomy" id="1313296"/>
    <lineage>
        <taxon>Bacteria</taxon>
        <taxon>Bacillati</taxon>
        <taxon>Bacillota</taxon>
        <taxon>Bacilli</taxon>
        <taxon>Bacillales</taxon>
        <taxon>Paenibacillaceae</taxon>
        <taxon>Paenibacillus</taxon>
    </lineage>
</organism>